<dbReference type="Proteomes" id="UP001163821">
    <property type="component" value="Unassembled WGS sequence"/>
</dbReference>
<feature type="non-terminal residue" evidence="2">
    <location>
        <position position="1"/>
    </location>
</feature>
<dbReference type="Pfam" id="PF05598">
    <property type="entry name" value="DUF772"/>
    <property type="match status" value="1"/>
</dbReference>
<protein>
    <submittedName>
        <fullName evidence="2">Transposase</fullName>
    </submittedName>
</protein>
<name>A0AA42C8S6_9BACT</name>
<sequence length="206" mass="23813">MLLPPSLEEMVPSNHPVRVVDRVIDQIDIHPLISTYKGGGSSGYHPRMLLKVMVYAYLRNIYSSRQMEDSLKENIYFMWLSGMNKPDHNTINRFRGKRLEGHLKDIFSAVVLLLSEEGHLSIKEVFVDGTKIEANANRYTFVWGKAIASQKQKIKNQLESLWSYAQNVYNTELQEPEAPDFTEISAEKVEETIRQINQKLKDKEID</sequence>
<feature type="domain" description="Transposase InsH N-terminal" evidence="1">
    <location>
        <begin position="6"/>
        <end position="96"/>
    </location>
</feature>
<comment type="caution">
    <text evidence="2">The sequence shown here is derived from an EMBL/GenBank/DDBJ whole genome shotgun (WGS) entry which is preliminary data.</text>
</comment>
<evidence type="ECO:0000313" key="2">
    <source>
        <dbReference type="EMBL" id="MCW0485059.1"/>
    </source>
</evidence>
<accession>A0AA42C8S6</accession>
<dbReference type="PANTHER" id="PTHR33408">
    <property type="entry name" value="TRANSPOSASE"/>
    <property type="match status" value="1"/>
</dbReference>
<dbReference type="EMBL" id="JAPAAF010000109">
    <property type="protein sequence ID" value="MCW0485059.1"/>
    <property type="molecule type" value="Genomic_DNA"/>
</dbReference>
<evidence type="ECO:0000313" key="3">
    <source>
        <dbReference type="Proteomes" id="UP001163821"/>
    </source>
</evidence>
<feature type="non-terminal residue" evidence="2">
    <location>
        <position position="206"/>
    </location>
</feature>
<organism evidence="2 3">
    <name type="scientific">Gaoshiqia sediminis</name>
    <dbReference type="NCBI Taxonomy" id="2986998"/>
    <lineage>
        <taxon>Bacteria</taxon>
        <taxon>Pseudomonadati</taxon>
        <taxon>Bacteroidota</taxon>
        <taxon>Bacteroidia</taxon>
        <taxon>Marinilabiliales</taxon>
        <taxon>Prolixibacteraceae</taxon>
        <taxon>Gaoshiqia</taxon>
    </lineage>
</organism>
<gene>
    <name evidence="2" type="ORF">N2K84_20185</name>
</gene>
<dbReference type="AlphaFoldDB" id="A0AA42C8S6"/>
<keyword evidence="3" id="KW-1185">Reference proteome</keyword>
<dbReference type="InterPro" id="IPR008490">
    <property type="entry name" value="Transposase_InsH_N"/>
</dbReference>
<proteinExistence type="predicted"/>
<reference evidence="2" key="1">
    <citation type="submission" date="2022-10" db="EMBL/GenBank/DDBJ databases">
        <title>Gaoshiqiia sediminis gen. nov., sp. nov., isolated from coastal sediment.</title>
        <authorList>
            <person name="Yu W.X."/>
            <person name="Mu D.S."/>
            <person name="Du J.Z."/>
            <person name="Liang Y.Q."/>
        </authorList>
    </citation>
    <scope>NUCLEOTIDE SEQUENCE</scope>
    <source>
        <strain evidence="2">A06</strain>
    </source>
</reference>
<evidence type="ECO:0000259" key="1">
    <source>
        <dbReference type="Pfam" id="PF05598"/>
    </source>
</evidence>
<dbReference type="RefSeq" id="WP_282593644.1">
    <property type="nucleotide sequence ID" value="NZ_JAPAAF010000109.1"/>
</dbReference>
<dbReference type="PANTHER" id="PTHR33408:SF2">
    <property type="entry name" value="TRANSPOSASE DDE DOMAIN-CONTAINING PROTEIN"/>
    <property type="match status" value="1"/>
</dbReference>